<gene>
    <name evidence="3" type="ORF">L207DRAFT_520386</name>
</gene>
<dbReference type="EMBL" id="KZ613968">
    <property type="protein sequence ID" value="PMD30269.1"/>
    <property type="molecule type" value="Genomic_DNA"/>
</dbReference>
<evidence type="ECO:0000259" key="2">
    <source>
        <dbReference type="Pfam" id="PF06985"/>
    </source>
</evidence>
<dbReference type="PANTHER" id="PTHR24148">
    <property type="entry name" value="ANKYRIN REPEAT DOMAIN-CONTAINING PROTEIN 39 HOMOLOG-RELATED"/>
    <property type="match status" value="1"/>
</dbReference>
<accession>A0A2J6QVJ8</accession>
<keyword evidence="4" id="KW-1185">Reference proteome</keyword>
<evidence type="ECO:0000313" key="4">
    <source>
        <dbReference type="Proteomes" id="UP000235786"/>
    </source>
</evidence>
<dbReference type="InterPro" id="IPR052895">
    <property type="entry name" value="HetReg/Transcr_Mod"/>
</dbReference>
<reference evidence="3 4" key="1">
    <citation type="submission" date="2016-04" db="EMBL/GenBank/DDBJ databases">
        <title>A degradative enzymes factory behind the ericoid mycorrhizal symbiosis.</title>
        <authorList>
            <consortium name="DOE Joint Genome Institute"/>
            <person name="Martino E."/>
            <person name="Morin E."/>
            <person name="Grelet G."/>
            <person name="Kuo A."/>
            <person name="Kohler A."/>
            <person name="Daghino S."/>
            <person name="Barry K."/>
            <person name="Choi C."/>
            <person name="Cichocki N."/>
            <person name="Clum A."/>
            <person name="Copeland A."/>
            <person name="Hainaut M."/>
            <person name="Haridas S."/>
            <person name="Labutti K."/>
            <person name="Lindquist E."/>
            <person name="Lipzen A."/>
            <person name="Khouja H.-R."/>
            <person name="Murat C."/>
            <person name="Ohm R."/>
            <person name="Olson A."/>
            <person name="Spatafora J."/>
            <person name="Veneault-Fourrey C."/>
            <person name="Henrissat B."/>
            <person name="Grigoriev I."/>
            <person name="Martin F."/>
            <person name="Perotto S."/>
        </authorList>
    </citation>
    <scope>NUCLEOTIDE SEQUENCE [LARGE SCALE GENOMIC DNA]</scope>
    <source>
        <strain evidence="3 4">F</strain>
    </source>
</reference>
<dbReference type="OrthoDB" id="4850726at2759"/>
<dbReference type="Pfam" id="PF06985">
    <property type="entry name" value="HET"/>
    <property type="match status" value="1"/>
</dbReference>
<feature type="domain" description="Heterokaryon incompatibility" evidence="2">
    <location>
        <begin position="136"/>
        <end position="285"/>
    </location>
</feature>
<evidence type="ECO:0000313" key="3">
    <source>
        <dbReference type="EMBL" id="PMD30269.1"/>
    </source>
</evidence>
<organism evidence="3 4">
    <name type="scientific">Hyaloscypha variabilis (strain UAMH 11265 / GT02V1 / F)</name>
    <name type="common">Meliniomyces variabilis</name>
    <dbReference type="NCBI Taxonomy" id="1149755"/>
    <lineage>
        <taxon>Eukaryota</taxon>
        <taxon>Fungi</taxon>
        <taxon>Dikarya</taxon>
        <taxon>Ascomycota</taxon>
        <taxon>Pezizomycotina</taxon>
        <taxon>Leotiomycetes</taxon>
        <taxon>Helotiales</taxon>
        <taxon>Hyaloscyphaceae</taxon>
        <taxon>Hyaloscypha</taxon>
        <taxon>Hyaloscypha variabilis</taxon>
    </lineage>
</organism>
<dbReference type="PANTHER" id="PTHR24148:SF73">
    <property type="entry name" value="HET DOMAIN PROTEIN (AFU_ORTHOLOGUE AFUA_8G01020)"/>
    <property type="match status" value="1"/>
</dbReference>
<dbReference type="Proteomes" id="UP000235786">
    <property type="component" value="Unassembled WGS sequence"/>
</dbReference>
<sequence>MDDNRISSNDEDVRELPSWGPTQGSLVHTPTPPQPASVTLDDITYTPLEETSYQIRLINILPTVGDSGLVHCTIETVSLQSYSSQYRDFISECEVTSSGRKRVLDWNNAHPSPSNPNITSTCAPDPASHRFTWGDYAALSYVWGDGSHTSSIILNDREIQVGTNLEIALRALSSRGEFAGPFKLWVDAICINQKDYLERSRQIGKMAMIYSDARAVIAWLGEERHRRGDAIKLLRYLDYVSQDGFGKGLEGILREDPGYLGTGVWLALHEFMGRPYWYRLWIIQEVVLGASCLLLQCGDSRIDWPSFCRGICLLFDDLWTIKDDLLDRETRFNPALALRERRYVWSTASLHLVNHDLWPLSTIVDEGRREFMSFGRLLVLGNTAECQDVRDKVYGLVGMMHGDIARNIVPDYRLPPSRVYAAVAKTFITINGNLEPIREGNPWGRTASPSWAADWTWNGRNRHSRMTETIWGPYWTLKGQPPVVRSAVPYRASGNRKMEVSFSNADLFLTCRGFLLDEVDGLGAREYGYFDWLEHTISQPTSEANAYGSSSALREALWRALVKDRVGGGQKASARHSVILNLPSNFKSAAEQWVSLGWDWLCRQGDYYFRWSGFRVANRHFRLMGRELDTYFNETVPDDASEYDYTEVFSCADRTAKCRRFMTTKKGYLGWAPDNMYGEDHEQVRKGDQIAIIFGCSTPICIRPMAGYFQVLGEAYVQGLMDGEALEFLEEGTCEEREFTFC</sequence>
<proteinExistence type="predicted"/>
<evidence type="ECO:0000256" key="1">
    <source>
        <dbReference type="SAM" id="MobiDB-lite"/>
    </source>
</evidence>
<name>A0A2J6QVJ8_HYAVF</name>
<protein>
    <submittedName>
        <fullName evidence="3">HET-domain-containing protein</fullName>
    </submittedName>
</protein>
<feature type="compositionally biased region" description="Acidic residues" evidence="1">
    <location>
        <begin position="1"/>
        <end position="13"/>
    </location>
</feature>
<dbReference type="Pfam" id="PF26639">
    <property type="entry name" value="Het-6_barrel"/>
    <property type="match status" value="1"/>
</dbReference>
<dbReference type="InterPro" id="IPR010730">
    <property type="entry name" value="HET"/>
</dbReference>
<dbReference type="STRING" id="1149755.A0A2J6QVJ8"/>
<dbReference type="AlphaFoldDB" id="A0A2J6QVJ8"/>
<feature type="region of interest" description="Disordered" evidence="1">
    <location>
        <begin position="1"/>
        <end position="38"/>
    </location>
</feature>